<dbReference type="PANTHER" id="PTHR24379:SF127">
    <property type="entry name" value="BLOODY FINGERS-RELATED"/>
    <property type="match status" value="1"/>
</dbReference>
<evidence type="ECO:0000256" key="6">
    <source>
        <dbReference type="SAM" id="MobiDB-lite"/>
    </source>
</evidence>
<evidence type="ECO:0000256" key="5">
    <source>
        <dbReference type="PROSITE-ProRule" id="PRU00042"/>
    </source>
</evidence>
<dbReference type="AlphaFoldDB" id="A0A8X6YMA9"/>
<dbReference type="OrthoDB" id="6437496at2759"/>
<keyword evidence="1" id="KW-0479">Metal-binding</keyword>
<evidence type="ECO:0000256" key="2">
    <source>
        <dbReference type="ARBA" id="ARBA00022737"/>
    </source>
</evidence>
<dbReference type="GO" id="GO:0008270">
    <property type="term" value="F:zinc ion binding"/>
    <property type="evidence" value="ECO:0007669"/>
    <property type="project" value="UniProtKB-KW"/>
</dbReference>
<proteinExistence type="predicted"/>
<evidence type="ECO:0000256" key="3">
    <source>
        <dbReference type="ARBA" id="ARBA00022771"/>
    </source>
</evidence>
<dbReference type="GO" id="GO:0005634">
    <property type="term" value="C:nucleus"/>
    <property type="evidence" value="ECO:0007669"/>
    <property type="project" value="TreeGrafter"/>
</dbReference>
<dbReference type="SUPFAM" id="SSF57667">
    <property type="entry name" value="beta-beta-alpha zinc fingers"/>
    <property type="match status" value="1"/>
</dbReference>
<evidence type="ECO:0000313" key="9">
    <source>
        <dbReference type="Proteomes" id="UP000886998"/>
    </source>
</evidence>
<feature type="domain" description="C2H2-type" evidence="7">
    <location>
        <begin position="103"/>
        <end position="130"/>
    </location>
</feature>
<dbReference type="GO" id="GO:0000981">
    <property type="term" value="F:DNA-binding transcription factor activity, RNA polymerase II-specific"/>
    <property type="evidence" value="ECO:0007669"/>
    <property type="project" value="TreeGrafter"/>
</dbReference>
<dbReference type="Gene3D" id="3.30.160.60">
    <property type="entry name" value="Classic Zinc Finger"/>
    <property type="match status" value="2"/>
</dbReference>
<feature type="domain" description="C2H2-type" evidence="7">
    <location>
        <begin position="131"/>
        <end position="158"/>
    </location>
</feature>
<accession>A0A8X6YMA9</accession>
<dbReference type="Proteomes" id="UP000886998">
    <property type="component" value="Unassembled WGS sequence"/>
</dbReference>
<feature type="region of interest" description="Disordered" evidence="6">
    <location>
        <begin position="258"/>
        <end position="336"/>
    </location>
</feature>
<comment type="caution">
    <text evidence="8">The sequence shown here is derived from an EMBL/GenBank/DDBJ whole genome shotgun (WGS) entry which is preliminary data.</text>
</comment>
<evidence type="ECO:0000256" key="1">
    <source>
        <dbReference type="ARBA" id="ARBA00022723"/>
    </source>
</evidence>
<keyword evidence="4" id="KW-0862">Zinc</keyword>
<evidence type="ECO:0000256" key="4">
    <source>
        <dbReference type="ARBA" id="ARBA00022833"/>
    </source>
</evidence>
<protein>
    <recommendedName>
        <fullName evidence="7">C2H2-type domain-containing protein</fullName>
    </recommendedName>
</protein>
<dbReference type="InterPro" id="IPR036236">
    <property type="entry name" value="Znf_C2H2_sf"/>
</dbReference>
<dbReference type="GO" id="GO:0000977">
    <property type="term" value="F:RNA polymerase II transcription regulatory region sequence-specific DNA binding"/>
    <property type="evidence" value="ECO:0007669"/>
    <property type="project" value="TreeGrafter"/>
</dbReference>
<keyword evidence="3 5" id="KW-0863">Zinc-finger</keyword>
<evidence type="ECO:0000259" key="7">
    <source>
        <dbReference type="PROSITE" id="PS50157"/>
    </source>
</evidence>
<keyword evidence="9" id="KW-1185">Reference proteome</keyword>
<dbReference type="PROSITE" id="PS00028">
    <property type="entry name" value="ZINC_FINGER_C2H2_1"/>
    <property type="match status" value="4"/>
</dbReference>
<dbReference type="SMART" id="SM00355">
    <property type="entry name" value="ZnF_C2H2"/>
    <property type="match status" value="6"/>
</dbReference>
<feature type="compositionally biased region" description="Basic and acidic residues" evidence="6">
    <location>
        <begin position="284"/>
        <end position="314"/>
    </location>
</feature>
<evidence type="ECO:0000313" key="8">
    <source>
        <dbReference type="EMBL" id="GFY73501.1"/>
    </source>
</evidence>
<dbReference type="PROSITE" id="PS50157">
    <property type="entry name" value="ZINC_FINGER_C2H2_2"/>
    <property type="match status" value="3"/>
</dbReference>
<reference evidence="8" key="1">
    <citation type="submission" date="2020-08" db="EMBL/GenBank/DDBJ databases">
        <title>Multicomponent nature underlies the extraordinary mechanical properties of spider dragline silk.</title>
        <authorList>
            <person name="Kono N."/>
            <person name="Nakamura H."/>
            <person name="Mori M."/>
            <person name="Yoshida Y."/>
            <person name="Ohtoshi R."/>
            <person name="Malay A.D."/>
            <person name="Moran D.A.P."/>
            <person name="Tomita M."/>
            <person name="Numata K."/>
            <person name="Arakawa K."/>
        </authorList>
    </citation>
    <scope>NUCLEOTIDE SEQUENCE</scope>
</reference>
<dbReference type="EMBL" id="BMAV01020106">
    <property type="protein sequence ID" value="GFY73501.1"/>
    <property type="molecule type" value="Genomic_DNA"/>
</dbReference>
<sequence length="336" mass="37977">MSSGRQDSTKGLKNSPYLSCVHPRLSRAQIFASSSSYNSGRSVLERPVAEFLITIDRTASMDEEIRGTASMDEKIRVCCNECCRDFPSNNLLEIHRSKHHYIRQCPNCNKTFQHTKKYLKHLRSHLNDNPYECKICLECFNKKGDMINHRKEHANLEKRVCRACALKCVDHSHLTRHSTTHRPPYKCSKCNSRFSRAVDRNIHTENHILRCGFCNIPMKFPHDLFYHINEDHRTNKKGGPAPVLVGPRFEYPDIATIGDCDSSDSMAETSSSDDESDTAESSSLDEKSDIAESSSSDEKSDIAESSSLDEKSDIAESSSLVEKSDIAESSFDENLT</sequence>
<gene>
    <name evidence="8" type="ORF">TNIN_95091</name>
</gene>
<dbReference type="InterPro" id="IPR013087">
    <property type="entry name" value="Znf_C2H2_type"/>
</dbReference>
<organism evidence="8 9">
    <name type="scientific">Trichonephila inaurata madagascariensis</name>
    <dbReference type="NCBI Taxonomy" id="2747483"/>
    <lineage>
        <taxon>Eukaryota</taxon>
        <taxon>Metazoa</taxon>
        <taxon>Ecdysozoa</taxon>
        <taxon>Arthropoda</taxon>
        <taxon>Chelicerata</taxon>
        <taxon>Arachnida</taxon>
        <taxon>Araneae</taxon>
        <taxon>Araneomorphae</taxon>
        <taxon>Entelegynae</taxon>
        <taxon>Araneoidea</taxon>
        <taxon>Nephilidae</taxon>
        <taxon>Trichonephila</taxon>
        <taxon>Trichonephila inaurata</taxon>
    </lineage>
</organism>
<dbReference type="PANTHER" id="PTHR24379">
    <property type="entry name" value="KRAB AND ZINC FINGER DOMAIN-CONTAINING"/>
    <property type="match status" value="1"/>
</dbReference>
<keyword evidence="2" id="KW-0677">Repeat</keyword>
<name>A0A8X6YMA9_9ARAC</name>
<feature type="domain" description="C2H2-type" evidence="7">
    <location>
        <begin position="185"/>
        <end position="207"/>
    </location>
</feature>